<evidence type="ECO:0000313" key="1">
    <source>
        <dbReference type="EMBL" id="CAB3262038.1"/>
    </source>
</evidence>
<protein>
    <submittedName>
        <fullName evidence="1">Uncharacterized protein</fullName>
    </submittedName>
</protein>
<proteinExistence type="predicted"/>
<gene>
    <name evidence="1" type="ORF">APLA_LOCUS17512</name>
</gene>
<reference evidence="1 2" key="1">
    <citation type="submission" date="2020-04" db="EMBL/GenBank/DDBJ databases">
        <authorList>
            <person name="Wallbank WR R."/>
            <person name="Pardo Diaz C."/>
            <person name="Kozak K."/>
            <person name="Martin S."/>
            <person name="Jiggins C."/>
            <person name="Moest M."/>
            <person name="Warren A I."/>
            <person name="Byers J.R.P. K."/>
            <person name="Montejo-Kovacevich G."/>
            <person name="Yen C E."/>
        </authorList>
    </citation>
    <scope>NUCLEOTIDE SEQUENCE [LARGE SCALE GENOMIC DNA]</scope>
</reference>
<evidence type="ECO:0000313" key="2">
    <source>
        <dbReference type="Proteomes" id="UP000494256"/>
    </source>
</evidence>
<name>A0A8S1BX75_ARCPL</name>
<dbReference type="EMBL" id="CADEBD010001048">
    <property type="protein sequence ID" value="CAB3262038.1"/>
    <property type="molecule type" value="Genomic_DNA"/>
</dbReference>
<sequence length="369" mass="42828">MVYFIGQDFSTRNQVHMISNTSGKKISIYITTYKPDFRWKKDLEMDKRNNKKTCRAKNNFCSICLKSKFEQRDGDYYKFVTQSCPICQKNCDYCHNSTKDKEICDKTTLENFRNVKDVQTSDTNVTQGLNLLNEVLTVFQKKKGDINKDKIKPVHSKDVAVSTDNTKDSSRLTISKFHYSIEDRKKPEIGAFVIVNSFQPDFIRKSQYSIDLIKHKSSSIPQMKLEELKYSVKEKSKSKDAIEEVNRMFATVRKTDKYIENSNRPMVRNGPRVLPVVKNMVGQDTMSAHMENVEKNPCTCCQTCMSSGDSFTKLECGHDVNNSNHDRNVYMLCCHYQNKQKMQAGMLTCDHCRSSKNNYRCEHENYDDC</sequence>
<dbReference type="AlphaFoldDB" id="A0A8S1BX75"/>
<organism evidence="1 2">
    <name type="scientific">Arctia plantaginis</name>
    <name type="common">Wood tiger moth</name>
    <name type="synonym">Phalaena plantaginis</name>
    <dbReference type="NCBI Taxonomy" id="874455"/>
    <lineage>
        <taxon>Eukaryota</taxon>
        <taxon>Metazoa</taxon>
        <taxon>Ecdysozoa</taxon>
        <taxon>Arthropoda</taxon>
        <taxon>Hexapoda</taxon>
        <taxon>Insecta</taxon>
        <taxon>Pterygota</taxon>
        <taxon>Neoptera</taxon>
        <taxon>Endopterygota</taxon>
        <taxon>Lepidoptera</taxon>
        <taxon>Glossata</taxon>
        <taxon>Ditrysia</taxon>
        <taxon>Noctuoidea</taxon>
        <taxon>Erebidae</taxon>
        <taxon>Arctiinae</taxon>
        <taxon>Arctia</taxon>
    </lineage>
</organism>
<comment type="caution">
    <text evidence="1">The sequence shown here is derived from an EMBL/GenBank/DDBJ whole genome shotgun (WGS) entry which is preliminary data.</text>
</comment>
<dbReference type="Proteomes" id="UP000494256">
    <property type="component" value="Unassembled WGS sequence"/>
</dbReference>
<accession>A0A8S1BX75</accession>